<feature type="domain" description="YgjP-like metallopeptidase" evidence="1">
    <location>
        <begin position="38"/>
        <end position="235"/>
    </location>
</feature>
<dbReference type="CDD" id="cd07344">
    <property type="entry name" value="M48_yhfN_like"/>
    <property type="match status" value="1"/>
</dbReference>
<reference evidence="2 3" key="1">
    <citation type="submission" date="2018-07" db="EMBL/GenBank/DDBJ databases">
        <title>Genomic Encyclopedia of Type Strains, Phase IV (KMG-IV): sequencing the most valuable type-strain genomes for metagenomic binning, comparative biology and taxonomic classification.</title>
        <authorList>
            <person name="Goeker M."/>
        </authorList>
    </citation>
    <scope>NUCLEOTIDE SEQUENCE [LARGE SCALE GENOMIC DNA]</scope>
    <source>
        <strain evidence="2 3">DSM 26725</strain>
    </source>
</reference>
<dbReference type="RefSeq" id="WP_116236420.1">
    <property type="nucleotide sequence ID" value="NZ_QRDP01000004.1"/>
</dbReference>
<name>A0A3D9FH45_9SPHN</name>
<dbReference type="AlphaFoldDB" id="A0A3D9FH45"/>
<accession>A0A3D9FH45</accession>
<dbReference type="InterPro" id="IPR002725">
    <property type="entry name" value="YgjP-like_metallopeptidase"/>
</dbReference>
<dbReference type="PANTHER" id="PTHR30399">
    <property type="entry name" value="UNCHARACTERIZED PROTEIN YGJP"/>
    <property type="match status" value="1"/>
</dbReference>
<dbReference type="Proteomes" id="UP000256310">
    <property type="component" value="Unassembled WGS sequence"/>
</dbReference>
<evidence type="ECO:0000259" key="1">
    <source>
        <dbReference type="Pfam" id="PF01863"/>
    </source>
</evidence>
<keyword evidence="3" id="KW-1185">Reference proteome</keyword>
<dbReference type="PANTHER" id="PTHR30399:SF1">
    <property type="entry name" value="UTP PYROPHOSPHATASE"/>
    <property type="match status" value="1"/>
</dbReference>
<dbReference type="Pfam" id="PF01863">
    <property type="entry name" value="YgjP-like"/>
    <property type="match status" value="1"/>
</dbReference>
<proteinExistence type="predicted"/>
<evidence type="ECO:0000313" key="2">
    <source>
        <dbReference type="EMBL" id="RED17110.1"/>
    </source>
</evidence>
<sequence length="246" mass="27691">MPAISSITVSNAISDIPFEGGGHRRFLTVKRHPRARSFRLRVDPHDGRILLSLPQRSSLTRARKWAETQRDWIEAQLEKLPGPRPVLAGGALPYRGRDIRIDWSPAHPRTPQYRGDRLVFGGPQEAIAGRALRWLKAQARQILEEETYRLALRAGIQVARISIGDARSRWGSCASSGNIRYNWRLVMAPPEVLSATVAHEVAHRIHMHHGPEFHAVVADLFGRDPAPERAWLRRHGAALYWVGSSS</sequence>
<protein>
    <recommendedName>
        <fullName evidence="1">YgjP-like metallopeptidase domain-containing protein</fullName>
    </recommendedName>
</protein>
<dbReference type="EMBL" id="QRDP01000004">
    <property type="protein sequence ID" value="RED17110.1"/>
    <property type="molecule type" value="Genomic_DNA"/>
</dbReference>
<dbReference type="Gene3D" id="3.30.2010.10">
    <property type="entry name" value="Metalloproteases ('zincins'), catalytic domain"/>
    <property type="match status" value="1"/>
</dbReference>
<gene>
    <name evidence="2" type="ORF">DFR46_2146</name>
</gene>
<dbReference type="OrthoDB" id="9795402at2"/>
<evidence type="ECO:0000313" key="3">
    <source>
        <dbReference type="Proteomes" id="UP000256310"/>
    </source>
</evidence>
<comment type="caution">
    <text evidence="2">The sequence shown here is derived from an EMBL/GenBank/DDBJ whole genome shotgun (WGS) entry which is preliminary data.</text>
</comment>
<organism evidence="2 3">
    <name type="scientific">Parasphingopyxis lamellibrachiae</name>
    <dbReference type="NCBI Taxonomy" id="680125"/>
    <lineage>
        <taxon>Bacteria</taxon>
        <taxon>Pseudomonadati</taxon>
        <taxon>Pseudomonadota</taxon>
        <taxon>Alphaproteobacteria</taxon>
        <taxon>Sphingomonadales</taxon>
        <taxon>Sphingomonadaceae</taxon>
        <taxon>Parasphingopyxis</taxon>
    </lineage>
</organism>
<dbReference type="InterPro" id="IPR053136">
    <property type="entry name" value="UTP_pyrophosphatase-like"/>
</dbReference>